<keyword evidence="4" id="KW-1185">Reference proteome</keyword>
<sequence>MPPPRLPPHTLSAIPHAARRPLRQAPSATRLPRAATRPASRPPAASHPSLPRPPRCSCRPPFPRTASSSLTRRPAGSRGSGADLVKDLLGGRRRRCGLVWEAPVPGSCGGNVGRRGDSGGDSVGGGSADPGSGGVQRNPCMGSRRGLPASGLLLLRREQRLSKACSSGIINYNESQDQMEAIKAQPAEVVAQVLPSSKFLRNVGLEPTFAKRSATAVACVQELEIEVAAEKQVVAALIDQLHGQQDELDVLKKVVESEEAREK</sequence>
<protein>
    <submittedName>
        <fullName evidence="3">Uncharacterized protein</fullName>
    </submittedName>
</protein>
<reference evidence="3" key="1">
    <citation type="submission" date="2020-10" db="EMBL/GenBank/DDBJ databases">
        <authorList>
            <person name="Han B."/>
            <person name="Lu T."/>
            <person name="Zhao Q."/>
            <person name="Huang X."/>
            <person name="Zhao Y."/>
        </authorList>
    </citation>
    <scope>NUCLEOTIDE SEQUENCE</scope>
</reference>
<evidence type="ECO:0000256" key="1">
    <source>
        <dbReference type="SAM" id="Coils"/>
    </source>
</evidence>
<dbReference type="EMBL" id="CAJGYO010000009">
    <property type="protein sequence ID" value="CAD6253558.1"/>
    <property type="molecule type" value="Genomic_DNA"/>
</dbReference>
<evidence type="ECO:0000313" key="3">
    <source>
        <dbReference type="EMBL" id="CAD6253558.1"/>
    </source>
</evidence>
<proteinExistence type="predicted"/>
<feature type="region of interest" description="Disordered" evidence="2">
    <location>
        <begin position="107"/>
        <end position="143"/>
    </location>
</feature>
<dbReference type="AlphaFoldDB" id="A0A811QA00"/>
<evidence type="ECO:0000313" key="4">
    <source>
        <dbReference type="Proteomes" id="UP000604825"/>
    </source>
</evidence>
<organism evidence="3 4">
    <name type="scientific">Miscanthus lutarioriparius</name>
    <dbReference type="NCBI Taxonomy" id="422564"/>
    <lineage>
        <taxon>Eukaryota</taxon>
        <taxon>Viridiplantae</taxon>
        <taxon>Streptophyta</taxon>
        <taxon>Embryophyta</taxon>
        <taxon>Tracheophyta</taxon>
        <taxon>Spermatophyta</taxon>
        <taxon>Magnoliopsida</taxon>
        <taxon>Liliopsida</taxon>
        <taxon>Poales</taxon>
        <taxon>Poaceae</taxon>
        <taxon>PACMAD clade</taxon>
        <taxon>Panicoideae</taxon>
        <taxon>Andropogonodae</taxon>
        <taxon>Andropogoneae</taxon>
        <taxon>Saccharinae</taxon>
        <taxon>Miscanthus</taxon>
    </lineage>
</organism>
<name>A0A811QA00_9POAL</name>
<feature type="compositionally biased region" description="Gly residues" evidence="2">
    <location>
        <begin position="107"/>
        <end position="134"/>
    </location>
</feature>
<evidence type="ECO:0000256" key="2">
    <source>
        <dbReference type="SAM" id="MobiDB-lite"/>
    </source>
</evidence>
<comment type="caution">
    <text evidence="3">The sequence shown here is derived from an EMBL/GenBank/DDBJ whole genome shotgun (WGS) entry which is preliminary data.</text>
</comment>
<gene>
    <name evidence="3" type="ORF">NCGR_LOCUS37183</name>
</gene>
<feature type="compositionally biased region" description="Low complexity" evidence="2">
    <location>
        <begin position="25"/>
        <end position="59"/>
    </location>
</feature>
<feature type="region of interest" description="Disordered" evidence="2">
    <location>
        <begin position="1"/>
        <end position="86"/>
    </location>
</feature>
<keyword evidence="1" id="KW-0175">Coiled coil</keyword>
<accession>A0A811QA00</accession>
<dbReference type="Proteomes" id="UP000604825">
    <property type="component" value="Unassembled WGS sequence"/>
</dbReference>
<feature type="coiled-coil region" evidence="1">
    <location>
        <begin position="220"/>
        <end position="261"/>
    </location>
</feature>